<dbReference type="EMBL" id="JWZT01005250">
    <property type="protein sequence ID" value="KII61793.1"/>
    <property type="molecule type" value="Genomic_DNA"/>
</dbReference>
<name>A0A0C2I964_THEKT</name>
<dbReference type="AlphaFoldDB" id="A0A0C2I964"/>
<comment type="caution">
    <text evidence="1">The sequence shown here is derived from an EMBL/GenBank/DDBJ whole genome shotgun (WGS) entry which is preliminary data.</text>
</comment>
<organism evidence="1 2">
    <name type="scientific">Thelohanellus kitauei</name>
    <name type="common">Myxosporean</name>
    <dbReference type="NCBI Taxonomy" id="669202"/>
    <lineage>
        <taxon>Eukaryota</taxon>
        <taxon>Metazoa</taxon>
        <taxon>Cnidaria</taxon>
        <taxon>Myxozoa</taxon>
        <taxon>Myxosporea</taxon>
        <taxon>Bivalvulida</taxon>
        <taxon>Platysporina</taxon>
        <taxon>Myxobolidae</taxon>
        <taxon>Thelohanellus</taxon>
    </lineage>
</organism>
<evidence type="ECO:0000313" key="2">
    <source>
        <dbReference type="Proteomes" id="UP000031668"/>
    </source>
</evidence>
<evidence type="ECO:0000313" key="1">
    <source>
        <dbReference type="EMBL" id="KII61793.1"/>
    </source>
</evidence>
<accession>A0A0C2I964</accession>
<keyword evidence="2" id="KW-1185">Reference proteome</keyword>
<dbReference type="Proteomes" id="UP000031668">
    <property type="component" value="Unassembled WGS sequence"/>
</dbReference>
<proteinExistence type="predicted"/>
<sequence length="106" mass="12262">MLTKFNKQNNVIKCKQKQDDSQSLINEVFMAAITRGRKIENGAGIKLSDKLTRLYMKTTGNEKNTYKLHPRINRHVKFWDISSSIVSGNTIVKNLLFLILMHELKI</sequence>
<reference evidence="1 2" key="1">
    <citation type="journal article" date="2014" name="Genome Biol. Evol.">
        <title>The genome of the myxosporean Thelohanellus kitauei shows adaptations to nutrient acquisition within its fish host.</title>
        <authorList>
            <person name="Yang Y."/>
            <person name="Xiong J."/>
            <person name="Zhou Z."/>
            <person name="Huo F."/>
            <person name="Miao W."/>
            <person name="Ran C."/>
            <person name="Liu Y."/>
            <person name="Zhang J."/>
            <person name="Feng J."/>
            <person name="Wang M."/>
            <person name="Wang M."/>
            <person name="Wang L."/>
            <person name="Yao B."/>
        </authorList>
    </citation>
    <scope>NUCLEOTIDE SEQUENCE [LARGE SCALE GENOMIC DNA]</scope>
    <source>
        <strain evidence="1">Wuqing</strain>
    </source>
</reference>
<gene>
    <name evidence="1" type="ORF">RF11_04654</name>
</gene>
<protein>
    <submittedName>
        <fullName evidence="1">Uncharacterized protein</fullName>
    </submittedName>
</protein>